<accession>A0A437AMZ1</accession>
<evidence type="ECO:0000256" key="1">
    <source>
        <dbReference type="SAM" id="Coils"/>
    </source>
</evidence>
<gene>
    <name evidence="2" type="ORF">TUBRATIS_10650</name>
</gene>
<proteinExistence type="predicted"/>
<sequence length="294" mass="34773">MKTLEELLLGEALTKQSDKATFPSSPFKKALCLGNHCTQSCQKSKKILEYVFERKFSPEFLPLPLESKIQMYLLNASSHIILKNEVKKDENDKKLFDSVFEKCAKNAKEREVFLIVKNLQLYFQFDCINLVIYFINLPNSTKENVYKILYHLFVTLEYKDCQDKLKEVDNLPDWLDVILLCNVKSNIFVKYTDISDLKEYACNHMLEIEKVPEVKDVDYFDCLVLQNEILKSFEKKKEDYEEKIKILEKMNEELIMSNINLKENIASLEKSLSDFEKKYVNELKNMIREKDYQK</sequence>
<dbReference type="OrthoDB" id="2188807at2759"/>
<reference evidence="2 3" key="1">
    <citation type="submission" date="2018-10" db="EMBL/GenBank/DDBJ databases">
        <title>Draft genome sequence of the microsporidian Tubulinosema ratisbonensis.</title>
        <authorList>
            <person name="Polonais V."/>
            <person name="Peyretaillade E."/>
            <person name="Niehus S."/>
            <person name="Wawrzyniak I."/>
            <person name="Franchet A."/>
            <person name="Gaspin C."/>
            <person name="Reichstadt M."/>
            <person name="Belser C."/>
            <person name="Labadie K."/>
            <person name="Delbac F."/>
            <person name="Ferrandon D."/>
        </authorList>
    </citation>
    <scope>NUCLEOTIDE SEQUENCE [LARGE SCALE GENOMIC DNA]</scope>
    <source>
        <strain evidence="2 3">Franzen</strain>
    </source>
</reference>
<dbReference type="AlphaFoldDB" id="A0A437AMZ1"/>
<dbReference type="Proteomes" id="UP000282876">
    <property type="component" value="Unassembled WGS sequence"/>
</dbReference>
<keyword evidence="1" id="KW-0175">Coiled coil</keyword>
<feature type="coiled-coil region" evidence="1">
    <location>
        <begin position="223"/>
        <end position="285"/>
    </location>
</feature>
<name>A0A437AMZ1_9MICR</name>
<protein>
    <submittedName>
        <fullName evidence="2">Uncharacterized protein</fullName>
    </submittedName>
</protein>
<dbReference type="VEuPathDB" id="MicrosporidiaDB:TUBRATIS_10650"/>
<evidence type="ECO:0000313" key="2">
    <source>
        <dbReference type="EMBL" id="RVD92428.1"/>
    </source>
</evidence>
<comment type="caution">
    <text evidence="2">The sequence shown here is derived from an EMBL/GenBank/DDBJ whole genome shotgun (WGS) entry which is preliminary data.</text>
</comment>
<keyword evidence="3" id="KW-1185">Reference proteome</keyword>
<dbReference type="EMBL" id="RCSS01000222">
    <property type="protein sequence ID" value="RVD92428.1"/>
    <property type="molecule type" value="Genomic_DNA"/>
</dbReference>
<organism evidence="2 3">
    <name type="scientific">Tubulinosema ratisbonensis</name>
    <dbReference type="NCBI Taxonomy" id="291195"/>
    <lineage>
        <taxon>Eukaryota</taxon>
        <taxon>Fungi</taxon>
        <taxon>Fungi incertae sedis</taxon>
        <taxon>Microsporidia</taxon>
        <taxon>Tubulinosematoidea</taxon>
        <taxon>Tubulinosematidae</taxon>
        <taxon>Tubulinosema</taxon>
    </lineage>
</organism>
<evidence type="ECO:0000313" key="3">
    <source>
        <dbReference type="Proteomes" id="UP000282876"/>
    </source>
</evidence>